<dbReference type="AlphaFoldDB" id="A0A068S0U5"/>
<comment type="caution">
    <text evidence="3">The sequence shown here is derived from an EMBL/GenBank/DDBJ whole genome shotgun (WGS) entry which is preliminary data.</text>
</comment>
<dbReference type="Pfam" id="PF21203">
    <property type="entry name" value="ECM10"/>
    <property type="match status" value="1"/>
</dbReference>
<reference evidence="3" key="1">
    <citation type="submission" date="2013-08" db="EMBL/GenBank/DDBJ databases">
        <title>Gene expansion shapes genome architecture in the human pathogen Lichtheimia corymbifera: an evolutionary genomics analysis in the ancient terrestrial Mucorales (Mucoromycotina).</title>
        <authorList>
            <person name="Schwartze V.U."/>
            <person name="Winter S."/>
            <person name="Shelest E."/>
            <person name="Marcet-Houben M."/>
            <person name="Horn F."/>
            <person name="Wehner S."/>
            <person name="Hoffmann K."/>
            <person name="Riege K."/>
            <person name="Sammeth M."/>
            <person name="Nowrousian M."/>
            <person name="Valiante V."/>
            <person name="Linde J."/>
            <person name="Jacobsen I.D."/>
            <person name="Marz M."/>
            <person name="Brakhage A.A."/>
            <person name="Gabaldon T."/>
            <person name="Bocker S."/>
            <person name="Voigt K."/>
        </authorList>
    </citation>
    <scope>NUCLEOTIDE SEQUENCE [LARGE SCALE GENOMIC DNA]</scope>
    <source>
        <strain evidence="3">FSU 9682</strain>
    </source>
</reference>
<accession>A0A068S0U5</accession>
<name>A0A068S0U5_9FUNG</name>
<dbReference type="OrthoDB" id="1894652at2759"/>
<keyword evidence="4" id="KW-1185">Reference proteome</keyword>
<organism evidence="3 4">
    <name type="scientific">Lichtheimia corymbifera JMRC:FSU:9682</name>
    <dbReference type="NCBI Taxonomy" id="1263082"/>
    <lineage>
        <taxon>Eukaryota</taxon>
        <taxon>Fungi</taxon>
        <taxon>Fungi incertae sedis</taxon>
        <taxon>Mucoromycota</taxon>
        <taxon>Mucoromycotina</taxon>
        <taxon>Mucoromycetes</taxon>
        <taxon>Mucorales</taxon>
        <taxon>Lichtheimiaceae</taxon>
        <taxon>Lichtheimia</taxon>
    </lineage>
</organism>
<feature type="chain" id="PRO_5001652842" description="ER membrane protein complex subunit 10" evidence="2">
    <location>
        <begin position="20"/>
        <end position="229"/>
    </location>
</feature>
<feature type="region of interest" description="Disordered" evidence="1">
    <location>
        <begin position="161"/>
        <end position="191"/>
    </location>
</feature>
<evidence type="ECO:0008006" key="5">
    <source>
        <dbReference type="Google" id="ProtNLM"/>
    </source>
</evidence>
<evidence type="ECO:0000313" key="3">
    <source>
        <dbReference type="EMBL" id="CDH55472.1"/>
    </source>
</evidence>
<dbReference type="EMBL" id="CBTN010000030">
    <property type="protein sequence ID" value="CDH55472.1"/>
    <property type="molecule type" value="Genomic_DNA"/>
</dbReference>
<evidence type="ECO:0000313" key="4">
    <source>
        <dbReference type="Proteomes" id="UP000027586"/>
    </source>
</evidence>
<dbReference type="VEuPathDB" id="FungiDB:LCOR_06613.1"/>
<dbReference type="PANTHER" id="PTHR39219">
    <property type="entry name" value="ER MEMBRANE PROTEIN COMPLEX SUBUNIT 10"/>
    <property type="match status" value="1"/>
</dbReference>
<dbReference type="STRING" id="1263082.A0A068S0U5"/>
<dbReference type="PANTHER" id="PTHR39219:SF1">
    <property type="entry name" value="ER MEMBRANE PROTEIN COMPLEX SUBUNIT 10"/>
    <property type="match status" value="1"/>
</dbReference>
<keyword evidence="2" id="KW-0732">Signal</keyword>
<gene>
    <name evidence="3" type="ORF">LCOR_06613.1</name>
</gene>
<evidence type="ECO:0000256" key="1">
    <source>
        <dbReference type="SAM" id="MobiDB-lite"/>
    </source>
</evidence>
<proteinExistence type="predicted"/>
<protein>
    <recommendedName>
        <fullName evidence="5">ER membrane protein complex subunit 10</fullName>
    </recommendedName>
</protein>
<dbReference type="Proteomes" id="UP000027586">
    <property type="component" value="Unassembled WGS sequence"/>
</dbReference>
<evidence type="ECO:0000256" key="2">
    <source>
        <dbReference type="SAM" id="SignalP"/>
    </source>
</evidence>
<feature type="signal peptide" evidence="2">
    <location>
        <begin position="1"/>
        <end position="19"/>
    </location>
</feature>
<dbReference type="CDD" id="cd22209">
    <property type="entry name" value="EMC10"/>
    <property type="match status" value="1"/>
</dbReference>
<sequence length="229" mass="25168">MIRLFAIVAFAALLALVQASTQDDNNASNSAADKIKLLVYHNHDGTYKKRGEITGSPSSLVYTSTIQDDGIDVSSALYQVKVRNEATDQIILSSAKTCQLVASNWADEFRIHFDDQNQVYHIDYDAQSNACADIELPVKTPREPATVVKVERHTIGAKPMLGQFGGKGASQQAPAQQQPRPSGKAGEMEELPVEEEKTFFQKYWYLILAGGLMLVNSMAAPPPENAQRR</sequence>